<dbReference type="RefSeq" id="WP_185253283.1">
    <property type="nucleotide sequence ID" value="NZ_JACKXE010000001.1"/>
</dbReference>
<keyword evidence="2" id="KW-0378">Hydrolase</keyword>
<accession>A0A7X0RH35</accession>
<feature type="domain" description="Metallo-beta-lactamase" evidence="1">
    <location>
        <begin position="7"/>
        <end position="183"/>
    </location>
</feature>
<dbReference type="Gene3D" id="3.60.15.10">
    <property type="entry name" value="Ribonuclease Z/Hydroxyacylglutathione hydrolase-like"/>
    <property type="match status" value="1"/>
</dbReference>
<name>A0A7X0RH35_9ACTN</name>
<dbReference type="SMART" id="SM00849">
    <property type="entry name" value="Lactamase_B"/>
    <property type="match status" value="1"/>
</dbReference>
<dbReference type="SUPFAM" id="SSF56281">
    <property type="entry name" value="Metallo-hydrolase/oxidoreductase"/>
    <property type="match status" value="1"/>
</dbReference>
<dbReference type="InterPro" id="IPR001279">
    <property type="entry name" value="Metallo-B-lactamas"/>
</dbReference>
<dbReference type="PANTHER" id="PTHR43546">
    <property type="entry name" value="UPF0173 METAL-DEPENDENT HYDROLASE MJ1163-RELATED"/>
    <property type="match status" value="1"/>
</dbReference>
<dbReference type="AlphaFoldDB" id="A0A7X0RH35"/>
<dbReference type="InterPro" id="IPR050114">
    <property type="entry name" value="UPF0173_UPF0282_UlaG_hydrolase"/>
</dbReference>
<protein>
    <submittedName>
        <fullName evidence="2">MBL fold metallo-hydrolase</fullName>
    </submittedName>
</protein>
<proteinExistence type="predicted"/>
<organism evidence="2 3">
    <name type="scientific">Nocardioides luti</name>
    <dbReference type="NCBI Taxonomy" id="2761101"/>
    <lineage>
        <taxon>Bacteria</taxon>
        <taxon>Bacillati</taxon>
        <taxon>Actinomycetota</taxon>
        <taxon>Actinomycetes</taxon>
        <taxon>Propionibacteriales</taxon>
        <taxon>Nocardioidaceae</taxon>
        <taxon>Nocardioides</taxon>
    </lineage>
</organism>
<dbReference type="Proteomes" id="UP000523955">
    <property type="component" value="Unassembled WGS sequence"/>
</dbReference>
<comment type="caution">
    <text evidence="2">The sequence shown here is derived from an EMBL/GenBank/DDBJ whole genome shotgun (WGS) entry which is preliminary data.</text>
</comment>
<dbReference type="InterPro" id="IPR036866">
    <property type="entry name" value="RibonucZ/Hydroxyglut_hydro"/>
</dbReference>
<keyword evidence="3" id="KW-1185">Reference proteome</keyword>
<dbReference type="EMBL" id="JACKXE010000001">
    <property type="protein sequence ID" value="MBB6628201.1"/>
    <property type="molecule type" value="Genomic_DNA"/>
</dbReference>
<dbReference type="Pfam" id="PF13483">
    <property type="entry name" value="Lactamase_B_3"/>
    <property type="match status" value="1"/>
</dbReference>
<gene>
    <name evidence="2" type="ORF">H5V45_12800</name>
</gene>
<evidence type="ECO:0000259" key="1">
    <source>
        <dbReference type="SMART" id="SM00849"/>
    </source>
</evidence>
<evidence type="ECO:0000313" key="2">
    <source>
        <dbReference type="EMBL" id="MBB6628201.1"/>
    </source>
</evidence>
<dbReference type="GO" id="GO:0016787">
    <property type="term" value="F:hydrolase activity"/>
    <property type="evidence" value="ECO:0007669"/>
    <property type="project" value="UniProtKB-KW"/>
</dbReference>
<sequence length="214" mass="22517">MDLTHFGHACLLVATDRARLLIDPGTLSSGFDELSDLDAVLVTHEHADHVDVAAVRRLLTRHPAARLVVDSSTAVQLAGEDEFADVLADRVEVAQPGDTLTIAGERVDVLGGTHAPVWGDVPGCPNLAYLVGDGAFLHPGDSLLAPPGDVDVLAVPIDGPWLKLAEAVDWVRAVGPRVAVPIHEGELTDPAKYAGMLSAFVGERTTVRRLPLGG</sequence>
<reference evidence="2 3" key="1">
    <citation type="submission" date="2020-08" db="EMBL/GenBank/DDBJ databases">
        <authorList>
            <person name="Seo M.-J."/>
        </authorList>
    </citation>
    <scope>NUCLEOTIDE SEQUENCE [LARGE SCALE GENOMIC DNA]</scope>
    <source>
        <strain evidence="2 3">KIGAM211</strain>
    </source>
</reference>
<dbReference type="PANTHER" id="PTHR43546:SF3">
    <property type="entry name" value="UPF0173 METAL-DEPENDENT HYDROLASE MJ1163"/>
    <property type="match status" value="1"/>
</dbReference>
<evidence type="ECO:0000313" key="3">
    <source>
        <dbReference type="Proteomes" id="UP000523955"/>
    </source>
</evidence>